<dbReference type="EMBL" id="SSHH01000003">
    <property type="protein sequence ID" value="TIX49469.1"/>
    <property type="molecule type" value="Genomic_DNA"/>
</dbReference>
<reference evidence="3 4" key="1">
    <citation type="submission" date="2019-04" db="EMBL/GenBank/DDBJ databases">
        <title>Altererythrobacter aquimixticola sp. nov., isolated from sediment of junction between the ocean and a freshwater spring.</title>
        <authorList>
            <person name="Yoon J.-H."/>
        </authorList>
    </citation>
    <scope>NUCLEOTIDE SEQUENCE [LARGE SCALE GENOMIC DNA]</scope>
    <source>
        <strain evidence="3 4">SSKS-13</strain>
    </source>
</reference>
<gene>
    <name evidence="3" type="ORF">E5222_11490</name>
</gene>
<evidence type="ECO:0000313" key="3">
    <source>
        <dbReference type="EMBL" id="TIX49469.1"/>
    </source>
</evidence>
<protein>
    <recommendedName>
        <fullName evidence="2">Nucleotide modification associated domain-containing protein</fullName>
    </recommendedName>
</protein>
<dbReference type="InterPro" id="IPR041135">
    <property type="entry name" value="Nmad3"/>
</dbReference>
<feature type="region of interest" description="Disordered" evidence="1">
    <location>
        <begin position="1"/>
        <end position="27"/>
    </location>
</feature>
<dbReference type="RefSeq" id="WP_136693946.1">
    <property type="nucleotide sequence ID" value="NZ_SSHH01000003.1"/>
</dbReference>
<sequence length="239" mass="26227">MKIVLSRKGFDSSSGGGPSPVVDGRPLSLPIPASKGMPGPSYASLGMAHYVEEASGGSLGGEDKAHLDPMFRDDGTCLFGQCSAAQTHLENQGVGPGDLFLFFGLFREGKERPHHRIFGWMWVEEVVRHGDPEMEQLAKLGHPHALTPHGSNDAIWVGRGTEARSTHPELRLSEEGGPPSFWRVPPWLERVGLSYHDKPERWLGKGRLQSVARGQEFVADIGNDEEAHEWAHRVLALMN</sequence>
<dbReference type="OrthoDB" id="9772090at2"/>
<feature type="domain" description="Nucleotide modification associated" evidence="2">
    <location>
        <begin position="2"/>
        <end position="220"/>
    </location>
</feature>
<evidence type="ECO:0000313" key="4">
    <source>
        <dbReference type="Proteomes" id="UP000309389"/>
    </source>
</evidence>
<comment type="caution">
    <text evidence="3">The sequence shown here is derived from an EMBL/GenBank/DDBJ whole genome shotgun (WGS) entry which is preliminary data.</text>
</comment>
<evidence type="ECO:0000259" key="2">
    <source>
        <dbReference type="Pfam" id="PF18754"/>
    </source>
</evidence>
<organism evidence="3 4">
    <name type="scientific">Alteraurantiacibacter aquimixticola</name>
    <dbReference type="NCBI Taxonomy" id="2489173"/>
    <lineage>
        <taxon>Bacteria</taxon>
        <taxon>Pseudomonadati</taxon>
        <taxon>Pseudomonadota</taxon>
        <taxon>Alphaproteobacteria</taxon>
        <taxon>Sphingomonadales</taxon>
        <taxon>Erythrobacteraceae</taxon>
        <taxon>Alteraurantiacibacter</taxon>
    </lineage>
</organism>
<proteinExistence type="predicted"/>
<name>A0A4T3EXW0_9SPHN</name>
<evidence type="ECO:0000256" key="1">
    <source>
        <dbReference type="SAM" id="MobiDB-lite"/>
    </source>
</evidence>
<keyword evidence="4" id="KW-1185">Reference proteome</keyword>
<accession>A0A4T3EXW0</accession>
<dbReference type="Proteomes" id="UP000309389">
    <property type="component" value="Unassembled WGS sequence"/>
</dbReference>
<dbReference type="Pfam" id="PF18754">
    <property type="entry name" value="Nmad3"/>
    <property type="match status" value="1"/>
</dbReference>
<dbReference type="AlphaFoldDB" id="A0A4T3EXW0"/>